<organism evidence="2 3">
    <name type="scientific">Knipowitschia caucasica</name>
    <name type="common">Caucasian dwarf goby</name>
    <name type="synonym">Pomatoschistus caucasicus</name>
    <dbReference type="NCBI Taxonomy" id="637954"/>
    <lineage>
        <taxon>Eukaryota</taxon>
        <taxon>Metazoa</taxon>
        <taxon>Chordata</taxon>
        <taxon>Craniata</taxon>
        <taxon>Vertebrata</taxon>
        <taxon>Euteleostomi</taxon>
        <taxon>Actinopterygii</taxon>
        <taxon>Neopterygii</taxon>
        <taxon>Teleostei</taxon>
        <taxon>Neoteleostei</taxon>
        <taxon>Acanthomorphata</taxon>
        <taxon>Gobiaria</taxon>
        <taxon>Gobiiformes</taxon>
        <taxon>Gobioidei</taxon>
        <taxon>Gobiidae</taxon>
        <taxon>Gobiinae</taxon>
        <taxon>Knipowitschia</taxon>
    </lineage>
</organism>
<feature type="compositionally biased region" description="Gly residues" evidence="1">
    <location>
        <begin position="184"/>
        <end position="193"/>
    </location>
</feature>
<feature type="compositionally biased region" description="Low complexity" evidence="1">
    <location>
        <begin position="234"/>
        <end position="246"/>
    </location>
</feature>
<feature type="compositionally biased region" description="Basic and acidic residues" evidence="1">
    <location>
        <begin position="151"/>
        <end position="166"/>
    </location>
</feature>
<reference evidence="2 3" key="1">
    <citation type="submission" date="2024-04" db="EMBL/GenBank/DDBJ databases">
        <authorList>
            <person name="Waldvogel A.-M."/>
            <person name="Schoenle A."/>
        </authorList>
    </citation>
    <scope>NUCLEOTIDE SEQUENCE [LARGE SCALE GENOMIC DNA]</scope>
</reference>
<feature type="compositionally biased region" description="Polar residues" evidence="1">
    <location>
        <begin position="141"/>
        <end position="150"/>
    </location>
</feature>
<evidence type="ECO:0000313" key="3">
    <source>
        <dbReference type="Proteomes" id="UP001497482"/>
    </source>
</evidence>
<feature type="compositionally biased region" description="Basic and acidic residues" evidence="1">
    <location>
        <begin position="127"/>
        <end position="140"/>
    </location>
</feature>
<name>A0AAV2MTH3_KNICA</name>
<evidence type="ECO:0000313" key="2">
    <source>
        <dbReference type="EMBL" id="CAL1616635.1"/>
    </source>
</evidence>
<dbReference type="EMBL" id="OZ035831">
    <property type="protein sequence ID" value="CAL1616635.1"/>
    <property type="molecule type" value="Genomic_DNA"/>
</dbReference>
<feature type="compositionally biased region" description="Pro residues" evidence="1">
    <location>
        <begin position="11"/>
        <end position="36"/>
    </location>
</feature>
<proteinExistence type="predicted"/>
<dbReference type="AlphaFoldDB" id="A0AAV2MTH3"/>
<gene>
    <name evidence="2" type="ORF">KC01_LOCUS42349</name>
</gene>
<protein>
    <submittedName>
        <fullName evidence="2">Uncharacterized protein</fullName>
    </submittedName>
</protein>
<accession>A0AAV2MTH3</accession>
<feature type="region of interest" description="Disordered" evidence="1">
    <location>
        <begin position="1"/>
        <end position="43"/>
    </location>
</feature>
<sequence>MFDNLSWSQPPLQPPPPDFPSKPLPASSPGPLPPDLPTDNSSSKETLFPICLQMILWNGAEIHQVCGCQGLWVRGQGQGLRVRVSVWVRVCGSGSGDQGCGIQESVGSGNTPDHQGLRPNTLHHCITKTDQRPSIRDQHQRQQQRPAPETSTRDPSTRDQHRDQHQEPQLQRPCGFYLEDGGGDDGGGGGAGGRRAARIAQNSLKDPDPQTLYPTDPDPWTLDPTDPLEPTDPDPQTLTPQTLTPTGPCPYRP</sequence>
<feature type="compositionally biased region" description="Low complexity" evidence="1">
    <location>
        <begin position="211"/>
        <end position="225"/>
    </location>
</feature>
<dbReference type="Proteomes" id="UP001497482">
    <property type="component" value="Chromosome 9"/>
</dbReference>
<keyword evidence="3" id="KW-1185">Reference proteome</keyword>
<feature type="region of interest" description="Disordered" evidence="1">
    <location>
        <begin position="98"/>
        <end position="253"/>
    </location>
</feature>
<evidence type="ECO:0000256" key="1">
    <source>
        <dbReference type="SAM" id="MobiDB-lite"/>
    </source>
</evidence>